<dbReference type="PRINTS" id="PR02094">
    <property type="entry name" value="HEXIMFAMILY"/>
</dbReference>
<dbReference type="Pfam" id="PF15313">
    <property type="entry name" value="HEXIM"/>
    <property type="match status" value="1"/>
</dbReference>
<feature type="compositionally biased region" description="Basic and acidic residues" evidence="8">
    <location>
        <begin position="321"/>
        <end position="333"/>
    </location>
</feature>
<evidence type="ECO:0000256" key="3">
    <source>
        <dbReference type="ARBA" id="ARBA00022491"/>
    </source>
</evidence>
<dbReference type="AlphaFoldDB" id="A0A482XFN6"/>
<sequence>MGDIVKNEVLTNKDNVENNMTNNAIAKCTDQINFSATPPSGENRNYSSKQAAKFADGERYERKKKTRRGKPKRKNPYNKEDSSNRSKYQKRRSISRFRNRQPVAPYNTNQFLMNDHTDLQELDERLLTKQNTSGEVETPNSPNSLRNRPARARDSSFTSVDSDEDFFYSSPDDETEFLTKEFSNTYKDLHVESLASMSKADLIQQLIQLEEKVDFLQKKLNSKNKDDDEISEDEDQVRVKSEVDYKNEISRLAMINQQLEAENERLRKRIQTQNSSMDSETLDSESDSSSSSASSSRSSGSGRTSPGVRETSGEVIMNGKHPIESAMEKEDMT</sequence>
<evidence type="ECO:0000256" key="6">
    <source>
        <dbReference type="ARBA" id="ARBA00023163"/>
    </source>
</evidence>
<dbReference type="InParanoid" id="A0A482XFN6"/>
<evidence type="ECO:0000256" key="1">
    <source>
        <dbReference type="ARBA" id="ARBA00004123"/>
    </source>
</evidence>
<comment type="subcellular location">
    <subcellularLocation>
        <location evidence="1">Nucleus</location>
    </subcellularLocation>
</comment>
<comment type="similarity">
    <text evidence="2">Belongs to the HEXIM family.</text>
</comment>
<name>A0A482XFN6_LAOST</name>
<dbReference type="EMBL" id="QKKF02010473">
    <property type="protein sequence ID" value="RZF44593.1"/>
    <property type="molecule type" value="Genomic_DNA"/>
</dbReference>
<protein>
    <submittedName>
        <fullName evidence="9">Uncharacterized protein</fullName>
    </submittedName>
</protein>
<keyword evidence="3" id="KW-0678">Repressor</keyword>
<keyword evidence="10" id="KW-1185">Reference proteome</keyword>
<feature type="compositionally biased region" description="Polar residues" evidence="8">
    <location>
        <begin position="130"/>
        <end position="146"/>
    </location>
</feature>
<feature type="region of interest" description="Disordered" evidence="8">
    <location>
        <begin position="130"/>
        <end position="157"/>
    </location>
</feature>
<dbReference type="Gene3D" id="6.10.250.2910">
    <property type="match status" value="1"/>
</dbReference>
<feature type="region of interest" description="Disordered" evidence="8">
    <location>
        <begin position="271"/>
        <end position="333"/>
    </location>
</feature>
<dbReference type="SMR" id="A0A482XFN6"/>
<dbReference type="Proteomes" id="UP000291343">
    <property type="component" value="Unassembled WGS sequence"/>
</dbReference>
<dbReference type="PANTHER" id="PTHR13469">
    <property type="entry name" value="HEXAMETHYLENE BISACETAMIDE INDUCIBLE 1"/>
    <property type="match status" value="1"/>
</dbReference>
<organism evidence="9 10">
    <name type="scientific">Laodelphax striatellus</name>
    <name type="common">Small brown planthopper</name>
    <name type="synonym">Delphax striatella</name>
    <dbReference type="NCBI Taxonomy" id="195883"/>
    <lineage>
        <taxon>Eukaryota</taxon>
        <taxon>Metazoa</taxon>
        <taxon>Ecdysozoa</taxon>
        <taxon>Arthropoda</taxon>
        <taxon>Hexapoda</taxon>
        <taxon>Insecta</taxon>
        <taxon>Pterygota</taxon>
        <taxon>Neoptera</taxon>
        <taxon>Paraneoptera</taxon>
        <taxon>Hemiptera</taxon>
        <taxon>Auchenorrhyncha</taxon>
        <taxon>Fulgoroidea</taxon>
        <taxon>Delphacidae</taxon>
        <taxon>Criomorphinae</taxon>
        <taxon>Laodelphax</taxon>
    </lineage>
</organism>
<accession>A0A482XFN6</accession>
<keyword evidence="4" id="KW-0805">Transcription regulation</keyword>
<feature type="compositionally biased region" description="Basic residues" evidence="8">
    <location>
        <begin position="87"/>
        <end position="99"/>
    </location>
</feature>
<feature type="region of interest" description="Disordered" evidence="8">
    <location>
        <begin position="35"/>
        <end position="114"/>
    </location>
</feature>
<evidence type="ECO:0000256" key="8">
    <source>
        <dbReference type="SAM" id="MobiDB-lite"/>
    </source>
</evidence>
<reference evidence="9 10" key="1">
    <citation type="journal article" date="2017" name="Gigascience">
        <title>Genome sequence of the small brown planthopper, Laodelphax striatellus.</title>
        <authorList>
            <person name="Zhu J."/>
            <person name="Jiang F."/>
            <person name="Wang X."/>
            <person name="Yang P."/>
            <person name="Bao Y."/>
            <person name="Zhao W."/>
            <person name="Wang W."/>
            <person name="Lu H."/>
            <person name="Wang Q."/>
            <person name="Cui N."/>
            <person name="Li J."/>
            <person name="Chen X."/>
            <person name="Luo L."/>
            <person name="Yu J."/>
            <person name="Kang L."/>
            <person name="Cui F."/>
        </authorList>
    </citation>
    <scope>NUCLEOTIDE SEQUENCE [LARGE SCALE GENOMIC DNA]</scope>
    <source>
        <strain evidence="9">Lst14</strain>
    </source>
</reference>
<evidence type="ECO:0000256" key="7">
    <source>
        <dbReference type="ARBA" id="ARBA00023242"/>
    </source>
</evidence>
<feature type="compositionally biased region" description="Low complexity" evidence="8">
    <location>
        <begin position="287"/>
        <end position="305"/>
    </location>
</feature>
<dbReference type="PANTHER" id="PTHR13469:SF8">
    <property type="entry name" value="HEXIM P-TEFB COMPLEX SUBUNIT 1"/>
    <property type="match status" value="1"/>
</dbReference>
<comment type="caution">
    <text evidence="9">The sequence shown here is derived from an EMBL/GenBank/DDBJ whole genome shotgun (WGS) entry which is preliminary data.</text>
</comment>
<proteinExistence type="inferred from homology"/>
<dbReference type="GO" id="GO:0004861">
    <property type="term" value="F:cyclin-dependent protein serine/threonine kinase inhibitor activity"/>
    <property type="evidence" value="ECO:0007669"/>
    <property type="project" value="InterPro"/>
</dbReference>
<evidence type="ECO:0000313" key="9">
    <source>
        <dbReference type="EMBL" id="RZF44593.1"/>
    </source>
</evidence>
<evidence type="ECO:0000256" key="4">
    <source>
        <dbReference type="ARBA" id="ARBA00023015"/>
    </source>
</evidence>
<feature type="compositionally biased region" description="Polar residues" evidence="8">
    <location>
        <begin position="35"/>
        <end position="50"/>
    </location>
</feature>
<feature type="compositionally biased region" description="Basic residues" evidence="8">
    <location>
        <begin position="62"/>
        <end position="76"/>
    </location>
</feature>
<dbReference type="STRING" id="195883.A0A482XFN6"/>
<keyword evidence="7" id="KW-0539">Nucleus</keyword>
<dbReference type="OrthoDB" id="10058500at2759"/>
<keyword evidence="5" id="KW-0175">Coiled coil</keyword>
<evidence type="ECO:0000313" key="10">
    <source>
        <dbReference type="Proteomes" id="UP000291343"/>
    </source>
</evidence>
<dbReference type="InterPro" id="IPR024872">
    <property type="entry name" value="HEXIM"/>
</dbReference>
<dbReference type="GO" id="GO:0005737">
    <property type="term" value="C:cytoplasm"/>
    <property type="evidence" value="ECO:0007669"/>
    <property type="project" value="InterPro"/>
</dbReference>
<dbReference type="GO" id="GO:0000122">
    <property type="term" value="P:negative regulation of transcription by RNA polymerase II"/>
    <property type="evidence" value="ECO:0007669"/>
    <property type="project" value="InterPro"/>
</dbReference>
<dbReference type="GO" id="GO:0005654">
    <property type="term" value="C:nucleoplasm"/>
    <property type="evidence" value="ECO:0007669"/>
    <property type="project" value="TreeGrafter"/>
</dbReference>
<gene>
    <name evidence="9" type="ORF">LSTR_LSTR001351</name>
</gene>
<keyword evidence="6" id="KW-0804">Transcription</keyword>
<evidence type="ECO:0000256" key="5">
    <source>
        <dbReference type="ARBA" id="ARBA00023054"/>
    </source>
</evidence>
<evidence type="ECO:0000256" key="2">
    <source>
        <dbReference type="ARBA" id="ARBA00008409"/>
    </source>
</evidence>
<dbReference type="GO" id="GO:0097322">
    <property type="term" value="F:7SK snRNA binding"/>
    <property type="evidence" value="ECO:0007669"/>
    <property type="project" value="TreeGrafter"/>
</dbReference>